<dbReference type="Proteomes" id="UP000183299">
    <property type="component" value="Unassembled WGS sequence"/>
</dbReference>
<accession>A0A1I3QZV7</accession>
<dbReference type="PANTHER" id="PTHR30006">
    <property type="entry name" value="THIAMINE-BINDING PERIPLASMIC PROTEIN-RELATED"/>
    <property type="match status" value="1"/>
</dbReference>
<dbReference type="InterPro" id="IPR006059">
    <property type="entry name" value="SBP"/>
</dbReference>
<evidence type="ECO:0000313" key="3">
    <source>
        <dbReference type="EMBL" id="SFJ39628.1"/>
    </source>
</evidence>
<dbReference type="GO" id="GO:0030288">
    <property type="term" value="C:outer membrane-bounded periplasmic space"/>
    <property type="evidence" value="ECO:0007669"/>
    <property type="project" value="TreeGrafter"/>
</dbReference>
<gene>
    <name evidence="3" type="ORF">SAMN04488138_104204</name>
</gene>
<keyword evidence="1 2" id="KW-0732">Signal</keyword>
<name>A0A1I3QZV7_9RHOB</name>
<reference evidence="3 4" key="1">
    <citation type="submission" date="2016-10" db="EMBL/GenBank/DDBJ databases">
        <authorList>
            <person name="de Groot N.N."/>
        </authorList>
    </citation>
    <scope>NUCLEOTIDE SEQUENCE [LARGE SCALE GENOMIC DNA]</scope>
    <source>
        <strain evidence="3 4">CGMCC 1.8891</strain>
    </source>
</reference>
<dbReference type="EMBL" id="FORY01000004">
    <property type="protein sequence ID" value="SFJ39628.1"/>
    <property type="molecule type" value="Genomic_DNA"/>
</dbReference>
<dbReference type="PANTHER" id="PTHR30006:SF25">
    <property type="entry name" value="PHOSPHOGLYCERATE TRANSPORT REGULATORY PROTEIN PGTC"/>
    <property type="match status" value="1"/>
</dbReference>
<dbReference type="Gene3D" id="3.40.190.10">
    <property type="entry name" value="Periplasmic binding protein-like II"/>
    <property type="match status" value="2"/>
</dbReference>
<evidence type="ECO:0000313" key="4">
    <source>
        <dbReference type="Proteomes" id="UP000183299"/>
    </source>
</evidence>
<evidence type="ECO:0000256" key="2">
    <source>
        <dbReference type="SAM" id="SignalP"/>
    </source>
</evidence>
<dbReference type="STRING" id="576117.SAMN04488138_104204"/>
<proteinExistence type="predicted"/>
<keyword evidence="4" id="KW-1185">Reference proteome</keyword>
<dbReference type="OrthoDB" id="8673316at2"/>
<dbReference type="Pfam" id="PF01547">
    <property type="entry name" value="SBP_bac_1"/>
    <property type="match status" value="1"/>
</dbReference>
<feature type="chain" id="PRO_5010169529" evidence="2">
    <location>
        <begin position="26"/>
        <end position="354"/>
    </location>
</feature>
<dbReference type="AlphaFoldDB" id="A0A1I3QZV7"/>
<evidence type="ECO:0000256" key="1">
    <source>
        <dbReference type="ARBA" id="ARBA00022729"/>
    </source>
</evidence>
<sequence>MKRVTFVRSLVTTLIACAFSLPGHAQEATAIFSSPEDTAEITLSVRSTTDIATFAQILDAFVAAHPNVELYYEQWGSNNLYADSLSACDGRRQSADVVISSGVHQMVDLVNRACASAYQSDLTAQLPVQRKWRDELWGITREAAVIVYNKSLVPAADVPRTRFALLDLMRRPSNAYRGKIATYDIERSGLGFLFAFMDSQQATTFGGMLESFSRADAVATCCSAELIASVNDGQYKIAYNVLGSYVDIKSYRNLGVIFPEDYTMYLSRALMIPKDARHKEAAAQFLDFLLSPEGRALLQEANLIQNSDQAENARSDSNDRYIPIAPTLLVAMDAHRRDQFIAKWHDSFKAEDAP</sequence>
<feature type="signal peptide" evidence="2">
    <location>
        <begin position="1"/>
        <end position="25"/>
    </location>
</feature>
<protein>
    <submittedName>
        <fullName evidence="3">Iron(III) transport system substrate-binding protein</fullName>
    </submittedName>
</protein>
<organism evidence="3 4">
    <name type="scientific">Celeribacter halophilus</name>
    <dbReference type="NCBI Taxonomy" id="576117"/>
    <lineage>
        <taxon>Bacteria</taxon>
        <taxon>Pseudomonadati</taxon>
        <taxon>Pseudomonadota</taxon>
        <taxon>Alphaproteobacteria</taxon>
        <taxon>Rhodobacterales</taxon>
        <taxon>Roseobacteraceae</taxon>
        <taxon>Celeribacter</taxon>
    </lineage>
</organism>
<dbReference type="SUPFAM" id="SSF53850">
    <property type="entry name" value="Periplasmic binding protein-like II"/>
    <property type="match status" value="1"/>
</dbReference>